<dbReference type="Proteomes" id="UP000030754">
    <property type="component" value="Unassembled WGS sequence"/>
</dbReference>
<proteinExistence type="predicted"/>
<keyword evidence="3" id="KW-1185">Reference proteome</keyword>
<feature type="compositionally biased region" description="Low complexity" evidence="1">
    <location>
        <begin position="68"/>
        <end position="83"/>
    </location>
</feature>
<feature type="compositionally biased region" description="Low complexity" evidence="1">
    <location>
        <begin position="142"/>
        <end position="172"/>
    </location>
</feature>
<feature type="compositionally biased region" description="Basic and acidic residues" evidence="1">
    <location>
        <begin position="56"/>
        <end position="67"/>
    </location>
</feature>
<dbReference type="GeneID" id="25472282"/>
<name>U6MR07_9EIME</name>
<dbReference type="OrthoDB" id="330945at2759"/>
<organism evidence="2 3">
    <name type="scientific">Eimeria necatrix</name>
    <dbReference type="NCBI Taxonomy" id="51315"/>
    <lineage>
        <taxon>Eukaryota</taxon>
        <taxon>Sar</taxon>
        <taxon>Alveolata</taxon>
        <taxon>Apicomplexa</taxon>
        <taxon>Conoidasida</taxon>
        <taxon>Coccidia</taxon>
        <taxon>Eucoccidiorida</taxon>
        <taxon>Eimeriorina</taxon>
        <taxon>Eimeriidae</taxon>
        <taxon>Eimeria</taxon>
    </lineage>
</organism>
<sequence>MGESDEPQYYYDSVAQQWWVYNTALGQWELCPESEQTDVAAAEPAAEQEQPPQDQQQHEQYQRDADSRAVAAAAVAGSADGDASPVKRAPEEAADAAAAESCQQPLSSDSSDLAVSSSPGAGAARAAAASPAEPSKPRRRGVSVVAFKSSDSSSSSSSSSSSPASGVSRQASGAESEGGVDEIGNALDRLMTTNFSRGLTRNWGSGSDSGSFPWAARGAAAGGSSGRGSAADSVSESSQDTDSPREPTPEPIVRRVTRRMTFKDMGGLAGCLQKAVQLRQELIDTEKGKQPLLKHVHRLLLLLLLLLLLYTGCCCCCCCWGHVPGAEDSETKEEAWKIRARTAAQTAGTAAREKARSLWKAAAKELAASHQQQQRTPHAGAQRFADIVTLVAAARAKDRGLEKRGILRSSAEADAAAVAAAGAGALHLSPMGAAWDRRKTADLTGRIRFADVTLTDPTNQHQVSGLLGASGRRNTVAVPAAAAADRAAAAVAEDLATAAQPQTPILQENSG</sequence>
<feature type="compositionally biased region" description="Low complexity" evidence="1">
    <location>
        <begin position="37"/>
        <end position="55"/>
    </location>
</feature>
<gene>
    <name evidence="2" type="ORF">ENH_00021090</name>
</gene>
<protein>
    <submittedName>
        <fullName evidence="2">Uncharacterized protein</fullName>
    </submittedName>
</protein>
<dbReference type="EMBL" id="HG723624">
    <property type="protein sequence ID" value="CDJ66461.1"/>
    <property type="molecule type" value="Genomic_DNA"/>
</dbReference>
<feature type="compositionally biased region" description="Low complexity" evidence="1">
    <location>
        <begin position="95"/>
        <end position="133"/>
    </location>
</feature>
<reference evidence="2" key="2">
    <citation type="submission" date="2013-10" db="EMBL/GenBank/DDBJ databases">
        <authorList>
            <person name="Aslett M."/>
        </authorList>
    </citation>
    <scope>NUCLEOTIDE SEQUENCE [LARGE SCALE GENOMIC DNA]</scope>
    <source>
        <strain evidence="2">Houghton</strain>
    </source>
</reference>
<evidence type="ECO:0000313" key="3">
    <source>
        <dbReference type="Proteomes" id="UP000030754"/>
    </source>
</evidence>
<dbReference type="VEuPathDB" id="ToxoDB:ENH_00021090"/>
<feature type="compositionally biased region" description="Polar residues" evidence="1">
    <location>
        <begin position="232"/>
        <end position="241"/>
    </location>
</feature>
<dbReference type="AlphaFoldDB" id="U6MR07"/>
<reference evidence="2" key="1">
    <citation type="submission" date="2013-10" db="EMBL/GenBank/DDBJ databases">
        <title>Genomic analysis of the causative agents of coccidiosis in chickens.</title>
        <authorList>
            <person name="Reid A.J."/>
            <person name="Blake D."/>
            <person name="Billington K."/>
            <person name="Browne H."/>
            <person name="Dunn M."/>
            <person name="Hung S."/>
            <person name="Kawahara F."/>
            <person name="Miranda-Saavedra D."/>
            <person name="Mourier T."/>
            <person name="Nagra H."/>
            <person name="Otto T.D."/>
            <person name="Rawlings N."/>
            <person name="Sanchez A."/>
            <person name="Sanders M."/>
            <person name="Subramaniam C."/>
            <person name="Tay Y."/>
            <person name="Dear P."/>
            <person name="Doerig C."/>
            <person name="Gruber A."/>
            <person name="Parkinson J."/>
            <person name="Shirley M."/>
            <person name="Wan K.L."/>
            <person name="Berriman M."/>
            <person name="Tomley F."/>
            <person name="Pain A."/>
        </authorList>
    </citation>
    <scope>NUCLEOTIDE SEQUENCE [LARGE SCALE GENOMIC DNA]</scope>
    <source>
        <strain evidence="2">Houghton</strain>
    </source>
</reference>
<accession>U6MR07</accession>
<evidence type="ECO:0000313" key="2">
    <source>
        <dbReference type="EMBL" id="CDJ66461.1"/>
    </source>
</evidence>
<feature type="region of interest" description="Disordered" evidence="1">
    <location>
        <begin position="32"/>
        <end position="180"/>
    </location>
</feature>
<evidence type="ECO:0000256" key="1">
    <source>
        <dbReference type="SAM" id="MobiDB-lite"/>
    </source>
</evidence>
<dbReference type="RefSeq" id="XP_013434929.1">
    <property type="nucleotide sequence ID" value="XM_013579475.1"/>
</dbReference>
<feature type="region of interest" description="Disordered" evidence="1">
    <location>
        <begin position="214"/>
        <end position="252"/>
    </location>
</feature>